<evidence type="ECO:0000313" key="3">
    <source>
        <dbReference type="Proteomes" id="UP001205998"/>
    </source>
</evidence>
<keyword evidence="3" id="KW-1185">Reference proteome</keyword>
<organism evidence="2 3">
    <name type="scientific">Silurus asotus</name>
    <name type="common">Amur catfish</name>
    <name type="synonym">Parasilurus asotus</name>
    <dbReference type="NCBI Taxonomy" id="30991"/>
    <lineage>
        <taxon>Eukaryota</taxon>
        <taxon>Metazoa</taxon>
        <taxon>Chordata</taxon>
        <taxon>Craniata</taxon>
        <taxon>Vertebrata</taxon>
        <taxon>Euteleostomi</taxon>
        <taxon>Actinopterygii</taxon>
        <taxon>Neopterygii</taxon>
        <taxon>Teleostei</taxon>
        <taxon>Ostariophysi</taxon>
        <taxon>Siluriformes</taxon>
        <taxon>Siluridae</taxon>
        <taxon>Silurus</taxon>
    </lineage>
</organism>
<comment type="caution">
    <text evidence="2">The sequence shown here is derived from an EMBL/GenBank/DDBJ whole genome shotgun (WGS) entry which is preliminary data.</text>
</comment>
<feature type="compositionally biased region" description="Polar residues" evidence="1">
    <location>
        <begin position="175"/>
        <end position="186"/>
    </location>
</feature>
<evidence type="ECO:0000313" key="2">
    <source>
        <dbReference type="EMBL" id="KAI5614737.1"/>
    </source>
</evidence>
<reference evidence="2" key="1">
    <citation type="submission" date="2018-07" db="EMBL/GenBank/DDBJ databases">
        <title>Comparative genomics of catfishes provides insights into carnivory and benthic adaptation.</title>
        <authorList>
            <person name="Zhang Y."/>
            <person name="Wang D."/>
            <person name="Peng Z."/>
            <person name="Zheng S."/>
            <person name="Shao F."/>
            <person name="Tao W."/>
        </authorList>
    </citation>
    <scope>NUCLEOTIDE SEQUENCE</scope>
    <source>
        <strain evidence="2">Chongqing</strain>
    </source>
</reference>
<proteinExistence type="predicted"/>
<feature type="region of interest" description="Disordered" evidence="1">
    <location>
        <begin position="219"/>
        <end position="332"/>
    </location>
</feature>
<sequence>MAAVRRISSVALRRNRLRFGLEGFGGEGGSRPKPPHALQRPDYRRIPGPRTSHLRTLPFGGWWDLKGTVPLRLRHGCRPGRTVLSPPPDHGTPPWAVTAPQNGRLGSAAMPATQQPCLETWTKTGRETVNSLGERRGNDSLRTGGVARRCGVTTPMETQSGTMPSAETGGRETNPLETWNGATPSAETGRGLRPSAETWSWETATAETGGEVLHSAETAGGAMTPTKTRSGATPLTETEGGVLPLKETWHGATPSAATGDWTTTSAEPGGVSMLPANDQNQAAPLVESRGRVPSTAESRGRDTPSTETGSGATPKAETGKGATPPGVERQPW</sequence>
<feature type="compositionally biased region" description="Polar residues" evidence="1">
    <location>
        <begin position="155"/>
        <end position="165"/>
    </location>
</feature>
<dbReference type="EMBL" id="MU558080">
    <property type="protein sequence ID" value="KAI5614737.1"/>
    <property type="molecule type" value="Genomic_DNA"/>
</dbReference>
<protein>
    <submittedName>
        <fullName evidence="2">Uncharacterized protein</fullName>
    </submittedName>
</protein>
<name>A0AAD5AFQ5_SILAS</name>
<feature type="region of interest" description="Disordered" evidence="1">
    <location>
        <begin position="22"/>
        <end position="42"/>
    </location>
</feature>
<gene>
    <name evidence="2" type="ORF">C0J50_3446</name>
</gene>
<dbReference type="Proteomes" id="UP001205998">
    <property type="component" value="Unassembled WGS sequence"/>
</dbReference>
<feature type="compositionally biased region" description="Polar residues" evidence="1">
    <location>
        <begin position="225"/>
        <end position="236"/>
    </location>
</feature>
<accession>A0AAD5AFQ5</accession>
<dbReference type="AlphaFoldDB" id="A0AAD5AFQ5"/>
<feature type="region of interest" description="Disordered" evidence="1">
    <location>
        <begin position="155"/>
        <end position="194"/>
    </location>
</feature>
<evidence type="ECO:0000256" key="1">
    <source>
        <dbReference type="SAM" id="MobiDB-lite"/>
    </source>
</evidence>